<sequence length="602" mass="68231">MNPAVAHQRHSTTPRASSPSARDHLDDATRPPFYPEARPLDPDQPVKIIIVGAGLAGIITAILLSYKVRNLSYVIYDKNTKLGGTWAENVYPGVRCDVPSHCYQTTFAPNHHWSEYYSRGHEIREYYESIVNKYNVRSHIQFRKEVIRATWIPNLANWEIQVKNMDTGVITTDTAPFFINAQGRLSKPQMPDIPGLMTEYKGPVLHTAVWDVNYDLTGKRVAVIGNGASGQQIVPNILPKVAHLDHYVRSKVWVTPSLQKNTVQAEAGNPGGYQYTKEDIRKFNNDPEEYVAYRRTIEKNLHERFQRTILGSEDNEELREACIKTMSRQLNGSKEWLDRLLPDFAPGCKRLTPAPGYLEALQDEKVTFVQDRIDRVTAKGIVTSDGQERVVDLIIAATGFSNGFVPYFPTVGRNGVDISKDWANGGAVGYPETYFGIMAPDMPNYFFILQAQSNGGGGSIPLQCEISATYIAKVIRKLQLQSYRSITPSREAVEDFNDLCLGYFQDKVVSDTCSSWLKSSGPKPRTLVWWPGSGHHRIMICREPRWEDFDYDRSGDAKKNRYAYFGSGWTERERIGGVEKLTSYLKAEDKVDLELLHEYWNK</sequence>
<dbReference type="GO" id="GO:0004497">
    <property type="term" value="F:monooxygenase activity"/>
    <property type="evidence" value="ECO:0007669"/>
    <property type="project" value="UniProtKB-KW"/>
</dbReference>
<dbReference type="GeneID" id="54416942"/>
<dbReference type="InterPro" id="IPR051209">
    <property type="entry name" value="FAD-bind_Monooxygenase_sf"/>
</dbReference>
<accession>A0A6G1G425</accession>
<dbReference type="EMBL" id="ML975157">
    <property type="protein sequence ID" value="KAF1812670.1"/>
    <property type="molecule type" value="Genomic_DNA"/>
</dbReference>
<keyword evidence="3" id="KW-1133">Transmembrane helix</keyword>
<keyword evidence="4 6" id="KW-0503">Monooxygenase</keyword>
<reference evidence="6" key="3">
    <citation type="submission" date="2025-04" db="UniProtKB">
        <authorList>
            <consortium name="RefSeq"/>
        </authorList>
    </citation>
    <scope>IDENTIFICATION</scope>
    <source>
        <strain evidence="6">CBS 781.70</strain>
    </source>
</reference>
<keyword evidence="4 6" id="KW-0560">Oxidoreductase</keyword>
<dbReference type="AlphaFoldDB" id="A0A6G1G425"/>
<feature type="region of interest" description="Disordered" evidence="2">
    <location>
        <begin position="1"/>
        <end position="39"/>
    </location>
</feature>
<organism evidence="4">
    <name type="scientific">Eremomyces bilateralis CBS 781.70</name>
    <dbReference type="NCBI Taxonomy" id="1392243"/>
    <lineage>
        <taxon>Eukaryota</taxon>
        <taxon>Fungi</taxon>
        <taxon>Dikarya</taxon>
        <taxon>Ascomycota</taxon>
        <taxon>Pezizomycotina</taxon>
        <taxon>Dothideomycetes</taxon>
        <taxon>Dothideomycetes incertae sedis</taxon>
        <taxon>Eremomycetales</taxon>
        <taxon>Eremomycetaceae</taxon>
        <taxon>Eremomyces</taxon>
    </lineage>
</organism>
<evidence type="ECO:0000256" key="2">
    <source>
        <dbReference type="SAM" id="MobiDB-lite"/>
    </source>
</evidence>
<evidence type="ECO:0000256" key="3">
    <source>
        <dbReference type="SAM" id="Phobius"/>
    </source>
</evidence>
<name>A0A6G1G425_9PEZI</name>
<dbReference type="PANTHER" id="PTHR42877">
    <property type="entry name" value="L-ORNITHINE N(5)-MONOOXYGENASE-RELATED"/>
    <property type="match status" value="1"/>
</dbReference>
<evidence type="ECO:0000256" key="1">
    <source>
        <dbReference type="ARBA" id="ARBA00010139"/>
    </source>
</evidence>
<keyword evidence="3" id="KW-0472">Membrane</keyword>
<dbReference type="InterPro" id="IPR036188">
    <property type="entry name" value="FAD/NAD-bd_sf"/>
</dbReference>
<dbReference type="Gene3D" id="3.50.50.60">
    <property type="entry name" value="FAD/NAD(P)-binding domain"/>
    <property type="match status" value="3"/>
</dbReference>
<gene>
    <name evidence="4 6" type="ORF">P152DRAFT_396718</name>
</gene>
<comment type="similarity">
    <text evidence="1">Belongs to the FAD-binding monooxygenase family.</text>
</comment>
<keyword evidence="5" id="KW-1185">Reference proteome</keyword>
<reference evidence="4 6" key="1">
    <citation type="submission" date="2020-01" db="EMBL/GenBank/DDBJ databases">
        <authorList>
            <consortium name="DOE Joint Genome Institute"/>
            <person name="Haridas S."/>
            <person name="Albert R."/>
            <person name="Binder M."/>
            <person name="Bloem J."/>
            <person name="Labutti K."/>
            <person name="Salamov A."/>
            <person name="Andreopoulos B."/>
            <person name="Baker S.E."/>
            <person name="Barry K."/>
            <person name="Bills G."/>
            <person name="Bluhm B.H."/>
            <person name="Cannon C."/>
            <person name="Castanera R."/>
            <person name="Culley D.E."/>
            <person name="Daum C."/>
            <person name="Ezra D."/>
            <person name="Gonzalez J.B."/>
            <person name="Henrissat B."/>
            <person name="Kuo A."/>
            <person name="Liang C."/>
            <person name="Lipzen A."/>
            <person name="Lutzoni F."/>
            <person name="Magnuson J."/>
            <person name="Mondo S."/>
            <person name="Nolan M."/>
            <person name="Ohm R."/>
            <person name="Pangilinan J."/>
            <person name="Park H.-J."/>
            <person name="Ramirez L."/>
            <person name="Alfaro M."/>
            <person name="Sun H."/>
            <person name="Tritt A."/>
            <person name="Yoshinaga Y."/>
            <person name="Zwiers L.-H."/>
            <person name="Turgeon B.G."/>
            <person name="Goodwin S.B."/>
            <person name="Spatafora J.W."/>
            <person name="Crous P.W."/>
            <person name="Grigoriev I.V."/>
        </authorList>
    </citation>
    <scope>NUCLEOTIDE SEQUENCE</scope>
    <source>
        <strain evidence="4 6">CBS 781.70</strain>
    </source>
</reference>
<evidence type="ECO:0000313" key="4">
    <source>
        <dbReference type="EMBL" id="KAF1812670.1"/>
    </source>
</evidence>
<dbReference type="OrthoDB" id="74360at2759"/>
<dbReference type="SUPFAM" id="SSF51905">
    <property type="entry name" value="FAD/NAD(P)-binding domain"/>
    <property type="match status" value="2"/>
</dbReference>
<evidence type="ECO:0000313" key="6">
    <source>
        <dbReference type="RefSeq" id="XP_033534301.1"/>
    </source>
</evidence>
<dbReference type="PANTHER" id="PTHR42877:SF6">
    <property type="entry name" value="MONOOXYGENASE, PUTATIVE (AFU_ORTHOLOGUE AFUA_3G15050)-RELATED"/>
    <property type="match status" value="1"/>
</dbReference>
<dbReference type="Pfam" id="PF13450">
    <property type="entry name" value="NAD_binding_8"/>
    <property type="match status" value="1"/>
</dbReference>
<keyword evidence="3" id="KW-0812">Transmembrane</keyword>
<reference evidence="6" key="2">
    <citation type="submission" date="2020-04" db="EMBL/GenBank/DDBJ databases">
        <authorList>
            <consortium name="NCBI Genome Project"/>
        </authorList>
    </citation>
    <scope>NUCLEOTIDE SEQUENCE</scope>
    <source>
        <strain evidence="6">CBS 781.70</strain>
    </source>
</reference>
<dbReference type="RefSeq" id="XP_033534301.1">
    <property type="nucleotide sequence ID" value="XM_033676372.1"/>
</dbReference>
<proteinExistence type="inferred from homology"/>
<evidence type="ECO:0000313" key="5">
    <source>
        <dbReference type="Proteomes" id="UP000504638"/>
    </source>
</evidence>
<feature type="transmembrane region" description="Helical" evidence="3">
    <location>
        <begin position="48"/>
        <end position="66"/>
    </location>
</feature>
<protein>
    <submittedName>
        <fullName evidence="4 6">Monooxygenase</fullName>
    </submittedName>
</protein>
<dbReference type="Proteomes" id="UP000504638">
    <property type="component" value="Unplaced"/>
</dbReference>